<dbReference type="GO" id="GO:0004534">
    <property type="term" value="F:5'-3' RNA exonuclease activity"/>
    <property type="evidence" value="ECO:0007669"/>
    <property type="project" value="TreeGrafter"/>
</dbReference>
<dbReference type="InterPro" id="IPR003141">
    <property type="entry name" value="Pol/His_phosphatase_N"/>
</dbReference>
<dbReference type="InterPro" id="IPR052018">
    <property type="entry name" value="PHP_domain"/>
</dbReference>
<dbReference type="PANTHER" id="PTHR42924">
    <property type="entry name" value="EXONUCLEASE"/>
    <property type="match status" value="1"/>
</dbReference>
<dbReference type="Pfam" id="PF02811">
    <property type="entry name" value="PHP"/>
    <property type="match status" value="1"/>
</dbReference>
<feature type="domain" description="Polymerase/histidinol phosphatase N-terminal" evidence="1">
    <location>
        <begin position="3"/>
        <end position="69"/>
    </location>
</feature>
<dbReference type="KEGG" id="fng:JM64_02210"/>
<dbReference type="Proteomes" id="UP000077096">
    <property type="component" value="Chromosome"/>
</dbReference>
<dbReference type="OrthoDB" id="9804333at2"/>
<dbReference type="SUPFAM" id="SSF89550">
    <property type="entry name" value="PHP domain-like"/>
    <property type="match status" value="1"/>
</dbReference>
<evidence type="ECO:0000259" key="1">
    <source>
        <dbReference type="SMART" id="SM00481"/>
    </source>
</evidence>
<evidence type="ECO:0000313" key="2">
    <source>
        <dbReference type="EMBL" id="ANE40943.1"/>
    </source>
</evidence>
<dbReference type="PANTHER" id="PTHR42924:SF3">
    <property type="entry name" value="POLYMERASE_HISTIDINOL PHOSPHATASE N-TERMINAL DOMAIN-CONTAINING PROTEIN"/>
    <property type="match status" value="1"/>
</dbReference>
<dbReference type="InterPro" id="IPR004013">
    <property type="entry name" value="PHP_dom"/>
</dbReference>
<dbReference type="InterPro" id="IPR016195">
    <property type="entry name" value="Pol/histidinol_Pase-like"/>
</dbReference>
<keyword evidence="2" id="KW-0808">Transferase</keyword>
<dbReference type="AlphaFoldDB" id="A0A172T257"/>
<dbReference type="EMBL" id="CP011393">
    <property type="protein sequence ID" value="ANE40943.1"/>
    <property type="molecule type" value="Genomic_DNA"/>
</dbReference>
<sequence length="283" mass="32213">MVLDLHTHTTASDGTLKPMELVEKAKLIGLEVLAITDHDTITGFHQIDETVYKDPKLLLIRGVEISAEYPTDSLHILGYNFDNSEKVEKVLNELIEYRNKRNELILEKMNQHGFKLTMEELKKVAKGKAIGRPHFARLMVEKGYVQSMEEAFQKYLKDGGLFFVEKKRLKPEEAIELIKESGGIAILAHPYQTLHEGKPYPIAPEIETLEDLIKYLVSKGLDGVEAYYSTHLPGQVEELLRIAEKYNLVVTAGSDFHGDNRPNIKLGMNIPFRHIGKFLSRLF</sequence>
<dbReference type="GO" id="GO:0035312">
    <property type="term" value="F:5'-3' DNA exonuclease activity"/>
    <property type="evidence" value="ECO:0007669"/>
    <property type="project" value="TreeGrafter"/>
</dbReference>
<name>A0A172T257_FERPE</name>
<dbReference type="CDD" id="cd07438">
    <property type="entry name" value="PHP_HisPPase_AMP"/>
    <property type="match status" value="1"/>
</dbReference>
<dbReference type="SMART" id="SM00481">
    <property type="entry name" value="POLIIIAc"/>
    <property type="match status" value="1"/>
</dbReference>
<accession>A0A172T257</accession>
<gene>
    <name evidence="2" type="ORF">JM64_02210</name>
</gene>
<dbReference type="PATRIC" id="fig|93466.3.peg.493"/>
<proteinExistence type="predicted"/>
<organism evidence="2 3">
    <name type="scientific">Fervidobacterium pennivorans</name>
    <dbReference type="NCBI Taxonomy" id="93466"/>
    <lineage>
        <taxon>Bacteria</taxon>
        <taxon>Thermotogati</taxon>
        <taxon>Thermotogota</taxon>
        <taxon>Thermotogae</taxon>
        <taxon>Thermotogales</taxon>
        <taxon>Fervidobacteriaceae</taxon>
        <taxon>Fervidobacterium</taxon>
    </lineage>
</organism>
<dbReference type="Gene3D" id="1.10.150.650">
    <property type="match status" value="1"/>
</dbReference>
<dbReference type="Gene3D" id="3.20.20.140">
    <property type="entry name" value="Metal-dependent hydrolases"/>
    <property type="match status" value="1"/>
</dbReference>
<protein>
    <submittedName>
        <fullName evidence="2">Phosphotransferase</fullName>
    </submittedName>
</protein>
<dbReference type="GO" id="GO:0016740">
    <property type="term" value="F:transferase activity"/>
    <property type="evidence" value="ECO:0007669"/>
    <property type="project" value="UniProtKB-KW"/>
</dbReference>
<reference evidence="2 3" key="1">
    <citation type="submission" date="2014-08" db="EMBL/GenBank/DDBJ databases">
        <title>Fervidobacterium pennivorans DYC genome.</title>
        <authorList>
            <person name="Wushke S."/>
        </authorList>
    </citation>
    <scope>NUCLEOTIDE SEQUENCE [LARGE SCALE GENOMIC DNA]</scope>
    <source>
        <strain evidence="2 3">DYC</strain>
    </source>
</reference>
<evidence type="ECO:0000313" key="3">
    <source>
        <dbReference type="Proteomes" id="UP000077096"/>
    </source>
</evidence>